<dbReference type="AlphaFoldDB" id="A0A6C0FEC5"/>
<evidence type="ECO:0000313" key="1">
    <source>
        <dbReference type="EMBL" id="QHT38943.1"/>
    </source>
</evidence>
<organism evidence="1">
    <name type="scientific">viral metagenome</name>
    <dbReference type="NCBI Taxonomy" id="1070528"/>
    <lineage>
        <taxon>unclassified sequences</taxon>
        <taxon>metagenomes</taxon>
        <taxon>organismal metagenomes</taxon>
    </lineage>
</organism>
<reference evidence="1" key="1">
    <citation type="journal article" date="2020" name="Nature">
        <title>Giant virus diversity and host interactions through global metagenomics.</title>
        <authorList>
            <person name="Schulz F."/>
            <person name="Roux S."/>
            <person name="Paez-Espino D."/>
            <person name="Jungbluth S."/>
            <person name="Walsh D.A."/>
            <person name="Denef V.J."/>
            <person name="McMahon K.D."/>
            <person name="Konstantinidis K.T."/>
            <person name="Eloe-Fadrosh E.A."/>
            <person name="Kyrpides N.C."/>
            <person name="Woyke T."/>
        </authorList>
    </citation>
    <scope>NUCLEOTIDE SEQUENCE</scope>
    <source>
        <strain evidence="1">GVMAG-S-ERX556126-94</strain>
    </source>
</reference>
<dbReference type="EMBL" id="MN738838">
    <property type="protein sequence ID" value="QHT38943.1"/>
    <property type="molecule type" value="Genomic_DNA"/>
</dbReference>
<name>A0A6C0FEC5_9ZZZZ</name>
<protein>
    <submittedName>
        <fullName evidence="1">Uncharacterized protein</fullName>
    </submittedName>
</protein>
<accession>A0A6C0FEC5</accession>
<sequence>MDNEEILRRIKLHNTMFTQYEDCIEDKGIVLLAKRYMELFFFELMKNNIVNDTKKEKLNSKL</sequence>
<proteinExistence type="predicted"/>